<dbReference type="Proteomes" id="UP000199006">
    <property type="component" value="Unassembled WGS sequence"/>
</dbReference>
<evidence type="ECO:0000256" key="1">
    <source>
        <dbReference type="SAM" id="Phobius"/>
    </source>
</evidence>
<dbReference type="InterPro" id="IPR001633">
    <property type="entry name" value="EAL_dom"/>
</dbReference>
<dbReference type="SUPFAM" id="SSF141868">
    <property type="entry name" value="EAL domain-like"/>
    <property type="match status" value="1"/>
</dbReference>
<dbReference type="SMART" id="SM00267">
    <property type="entry name" value="GGDEF"/>
    <property type="match status" value="1"/>
</dbReference>
<dbReference type="GO" id="GO:0071111">
    <property type="term" value="F:cyclic-guanylate-specific phosphodiesterase activity"/>
    <property type="evidence" value="ECO:0007669"/>
    <property type="project" value="InterPro"/>
</dbReference>
<sequence length="761" mass="88735">MNKMSYNSVKFDAFIIPLLIITIIFTALAYYGITNTRDYFYQSKIARSNQITNSYAYAFHKSADAETIIDNLITERLKIASDIIIRAKELNTDADLENLANLLQIDFIYHYNKEGEIINSSTVNHSENFTVKNNQSINFLKSNNKKKIGEFVKNKFNDDYYKYAYLKLADDSLIEIGIKTEKIHKFLVSFSPNNLLAEIKKIESIDKIYYLNASYQIIASTDTSILGNKIDNNEIINQLAQKNQYSRIIEIGQKRFYEVINPIKDFDHTFINENYQHQHQNSGYLALRYPLAENDALIKQITFYGVIFLVFLYLVFAYIFYLFYHKNKNLLQLVYYNQKTKLPNRKFFEEFLTDKLSDSSQEKNILMVDFNNFKTITLNFGYKYADDLVKKLTLELVKLNKEATVYHFSSKQFIFYIENYDFNEILHLSKKIKEFSKNVFEKCQVEEILQPQIAVVKIDKSEDNVEEVLKKANLTLEKAREKKVDFLFYDDYIAGEITRESILKRELRLAIDNENIDAIHLKYQPIFSLKKKKIIAFEALARMKSKFYGEVSPVEFINIAEKNQLIFPLTNLILKKAFYFSNLITKANSTEIRVSVNISGIDLMQDNFIEMINNNLVLTGASPQNIKLEITESVLLNNFNLLNNKLEKLRKNKIKIALDDFGTGYSSFYHLDELSLDLIKIDRYFLNKISKSQQDNMVIASIIEMIHRLGLEVVAEGVETKAQLDYLLSNNCDLIQGYYISRPVNKEEALALLKKDWSGLY</sequence>
<dbReference type="InterPro" id="IPR043128">
    <property type="entry name" value="Rev_trsase/Diguanyl_cyclase"/>
</dbReference>
<dbReference type="SMART" id="SM00052">
    <property type="entry name" value="EAL"/>
    <property type="match status" value="1"/>
</dbReference>
<dbReference type="AlphaFoldDB" id="A0A1I4ID06"/>
<feature type="domain" description="EAL" evidence="2">
    <location>
        <begin position="500"/>
        <end position="757"/>
    </location>
</feature>
<keyword evidence="1" id="KW-0472">Membrane</keyword>
<dbReference type="EMBL" id="FOTI01000016">
    <property type="protein sequence ID" value="SFL51937.1"/>
    <property type="molecule type" value="Genomic_DNA"/>
</dbReference>
<evidence type="ECO:0000313" key="4">
    <source>
        <dbReference type="EMBL" id="SFL51937.1"/>
    </source>
</evidence>
<feature type="transmembrane region" description="Helical" evidence="1">
    <location>
        <begin position="12"/>
        <end position="33"/>
    </location>
</feature>
<dbReference type="InterPro" id="IPR050706">
    <property type="entry name" value="Cyclic-di-GMP_PDE-like"/>
</dbReference>
<feature type="domain" description="GGDEF" evidence="3">
    <location>
        <begin position="361"/>
        <end position="491"/>
    </location>
</feature>
<dbReference type="STRING" id="29563.SAMN02983006_01374"/>
<evidence type="ECO:0000313" key="5">
    <source>
        <dbReference type="Proteomes" id="UP000199006"/>
    </source>
</evidence>
<dbReference type="InterPro" id="IPR035919">
    <property type="entry name" value="EAL_sf"/>
</dbReference>
<organism evidence="4 5">
    <name type="scientific">Halanaerobium salsuginis</name>
    <dbReference type="NCBI Taxonomy" id="29563"/>
    <lineage>
        <taxon>Bacteria</taxon>
        <taxon>Bacillati</taxon>
        <taxon>Bacillota</taxon>
        <taxon>Clostridia</taxon>
        <taxon>Halanaerobiales</taxon>
        <taxon>Halanaerobiaceae</taxon>
        <taxon>Halanaerobium</taxon>
    </lineage>
</organism>
<dbReference type="SUPFAM" id="SSF55073">
    <property type="entry name" value="Nucleotide cyclase"/>
    <property type="match status" value="1"/>
</dbReference>
<reference evidence="4 5" key="1">
    <citation type="submission" date="2016-10" db="EMBL/GenBank/DDBJ databases">
        <authorList>
            <person name="de Groot N.N."/>
        </authorList>
    </citation>
    <scope>NUCLEOTIDE SEQUENCE [LARGE SCALE GENOMIC DNA]</scope>
    <source>
        <strain evidence="4 5">ATCC 51327</strain>
    </source>
</reference>
<dbReference type="InterPro" id="IPR000160">
    <property type="entry name" value="GGDEF_dom"/>
</dbReference>
<name>A0A1I4ID06_9FIRM</name>
<gene>
    <name evidence="4" type="ORF">SAMN02983006_01374</name>
</gene>
<dbReference type="InterPro" id="IPR029151">
    <property type="entry name" value="Sensor-like_sf"/>
</dbReference>
<dbReference type="OrthoDB" id="9762141at2"/>
<evidence type="ECO:0000259" key="3">
    <source>
        <dbReference type="PROSITE" id="PS50887"/>
    </source>
</evidence>
<accession>A0A1I4ID06</accession>
<dbReference type="InterPro" id="IPR029787">
    <property type="entry name" value="Nucleotide_cyclase"/>
</dbReference>
<feature type="transmembrane region" description="Helical" evidence="1">
    <location>
        <begin position="301"/>
        <end position="324"/>
    </location>
</feature>
<dbReference type="Pfam" id="PF00563">
    <property type="entry name" value="EAL"/>
    <property type="match status" value="1"/>
</dbReference>
<keyword evidence="5" id="KW-1185">Reference proteome</keyword>
<keyword evidence="1" id="KW-0812">Transmembrane</keyword>
<proteinExistence type="predicted"/>
<dbReference type="Gene3D" id="3.30.70.270">
    <property type="match status" value="1"/>
</dbReference>
<dbReference type="CDD" id="cd01948">
    <property type="entry name" value="EAL"/>
    <property type="match status" value="1"/>
</dbReference>
<dbReference type="Gene3D" id="3.20.20.450">
    <property type="entry name" value="EAL domain"/>
    <property type="match status" value="1"/>
</dbReference>
<evidence type="ECO:0000259" key="2">
    <source>
        <dbReference type="PROSITE" id="PS50883"/>
    </source>
</evidence>
<dbReference type="PANTHER" id="PTHR33121">
    <property type="entry name" value="CYCLIC DI-GMP PHOSPHODIESTERASE PDEF"/>
    <property type="match status" value="1"/>
</dbReference>
<dbReference type="NCBIfam" id="TIGR00254">
    <property type="entry name" value="GGDEF"/>
    <property type="match status" value="1"/>
</dbReference>
<dbReference type="SUPFAM" id="SSF103190">
    <property type="entry name" value="Sensory domain-like"/>
    <property type="match status" value="1"/>
</dbReference>
<dbReference type="Pfam" id="PF00990">
    <property type="entry name" value="GGDEF"/>
    <property type="match status" value="1"/>
</dbReference>
<dbReference type="PROSITE" id="PS50883">
    <property type="entry name" value="EAL"/>
    <property type="match status" value="1"/>
</dbReference>
<dbReference type="PROSITE" id="PS50887">
    <property type="entry name" value="GGDEF"/>
    <property type="match status" value="1"/>
</dbReference>
<protein>
    <submittedName>
        <fullName evidence="4">Diguanylate cyclase (GGDEF) domain-containing protein</fullName>
    </submittedName>
</protein>
<keyword evidence="1" id="KW-1133">Transmembrane helix</keyword>
<dbReference type="PANTHER" id="PTHR33121:SF79">
    <property type="entry name" value="CYCLIC DI-GMP PHOSPHODIESTERASE PDED-RELATED"/>
    <property type="match status" value="1"/>
</dbReference>